<organism evidence="8 9">
    <name type="scientific">Globisporangium ultimum (strain ATCC 200006 / CBS 805.95 / DAOM BR144)</name>
    <name type="common">Pythium ultimum</name>
    <dbReference type="NCBI Taxonomy" id="431595"/>
    <lineage>
        <taxon>Eukaryota</taxon>
        <taxon>Sar</taxon>
        <taxon>Stramenopiles</taxon>
        <taxon>Oomycota</taxon>
        <taxon>Peronosporomycetes</taxon>
        <taxon>Pythiales</taxon>
        <taxon>Pythiaceae</taxon>
        <taxon>Globisporangium</taxon>
    </lineage>
</organism>
<accession>K3WQ45</accession>
<reference evidence="8" key="3">
    <citation type="submission" date="2015-02" db="UniProtKB">
        <authorList>
            <consortium name="EnsemblProtists"/>
        </authorList>
    </citation>
    <scope>IDENTIFICATION</scope>
    <source>
        <strain evidence="8">DAOM BR144</strain>
    </source>
</reference>
<dbReference type="InParanoid" id="K3WQ45"/>
<evidence type="ECO:0000256" key="3">
    <source>
        <dbReference type="ARBA" id="ARBA00022771"/>
    </source>
</evidence>
<dbReference type="EMBL" id="GL376560">
    <property type="status" value="NOT_ANNOTATED_CDS"/>
    <property type="molecule type" value="Genomic_DNA"/>
</dbReference>
<dbReference type="InterPro" id="IPR006642">
    <property type="entry name" value="Rad18_UBZ4"/>
</dbReference>
<sequence length="174" mass="18794">MINVGNAISINTHVEACIQKQQKKRKRPVRAAGISEEDDPFQPCPICGEMLNTKNSRSVNTHMDACILMGATPPAEQDKDEMESCTVSAAASLEEEGSGGVDARSEPSSCFQPCPVCGHVINVSNLISVNTHIDACMSGVQSDDNGGGNAGMRKRRRKRDQQQQHSIQTFFSST</sequence>
<dbReference type="STRING" id="431595.K3WQ45"/>
<feature type="region of interest" description="Disordered" evidence="6">
    <location>
        <begin position="139"/>
        <end position="174"/>
    </location>
</feature>
<reference evidence="9" key="1">
    <citation type="journal article" date="2010" name="Genome Biol.">
        <title>Genome sequence of the necrotrophic plant pathogen Pythium ultimum reveals original pathogenicity mechanisms and effector repertoire.</title>
        <authorList>
            <person name="Levesque C.A."/>
            <person name="Brouwer H."/>
            <person name="Cano L."/>
            <person name="Hamilton J.P."/>
            <person name="Holt C."/>
            <person name="Huitema E."/>
            <person name="Raffaele S."/>
            <person name="Robideau G.P."/>
            <person name="Thines M."/>
            <person name="Win J."/>
            <person name="Zerillo M.M."/>
            <person name="Beakes G.W."/>
            <person name="Boore J.L."/>
            <person name="Busam D."/>
            <person name="Dumas B."/>
            <person name="Ferriera S."/>
            <person name="Fuerstenberg S.I."/>
            <person name="Gachon C.M."/>
            <person name="Gaulin E."/>
            <person name="Govers F."/>
            <person name="Grenville-Briggs L."/>
            <person name="Horner N."/>
            <person name="Hostetler J."/>
            <person name="Jiang R.H."/>
            <person name="Johnson J."/>
            <person name="Krajaejun T."/>
            <person name="Lin H."/>
            <person name="Meijer H.J."/>
            <person name="Moore B."/>
            <person name="Morris P."/>
            <person name="Phuntmart V."/>
            <person name="Puiu D."/>
            <person name="Shetty J."/>
            <person name="Stajich J.E."/>
            <person name="Tripathy S."/>
            <person name="Wawra S."/>
            <person name="van West P."/>
            <person name="Whitty B.R."/>
            <person name="Coutinho P.M."/>
            <person name="Henrissat B."/>
            <person name="Martin F."/>
            <person name="Thomas P.D."/>
            <person name="Tyler B.M."/>
            <person name="De Vries R.P."/>
            <person name="Kamoun S."/>
            <person name="Yandell M."/>
            <person name="Tisserat N."/>
            <person name="Buell C.R."/>
        </authorList>
    </citation>
    <scope>NUCLEOTIDE SEQUENCE</scope>
    <source>
        <strain evidence="9">DAOM:BR144</strain>
    </source>
</reference>
<name>K3WQ45_GLOUD</name>
<dbReference type="GO" id="GO:0008270">
    <property type="term" value="F:zinc ion binding"/>
    <property type="evidence" value="ECO:0007669"/>
    <property type="project" value="UniProtKB-KW"/>
</dbReference>
<dbReference type="AlphaFoldDB" id="K3WQ45"/>
<keyword evidence="5" id="KW-0234">DNA repair</keyword>
<evidence type="ECO:0000313" key="8">
    <source>
        <dbReference type="EnsemblProtists" id="PYU1_T007087"/>
    </source>
</evidence>
<feature type="compositionally biased region" description="Polar residues" evidence="6">
    <location>
        <begin position="165"/>
        <end position="174"/>
    </location>
</feature>
<dbReference type="Gene3D" id="3.30.160.60">
    <property type="entry name" value="Classic Zinc Finger"/>
    <property type="match status" value="1"/>
</dbReference>
<keyword evidence="9" id="KW-1185">Reference proteome</keyword>
<feature type="domain" description="UBZ4-type" evidence="7">
    <location>
        <begin position="113"/>
        <end position="137"/>
    </location>
</feature>
<dbReference type="GO" id="GO:0006281">
    <property type="term" value="P:DNA repair"/>
    <property type="evidence" value="ECO:0007669"/>
    <property type="project" value="UniProtKB-KW"/>
</dbReference>
<dbReference type="HOGENOM" id="CLU_1543121_0_0_1"/>
<feature type="domain" description="UBZ4-type" evidence="7">
    <location>
        <begin position="43"/>
        <end position="67"/>
    </location>
</feature>
<dbReference type="EnsemblProtists" id="PYU1_T007087">
    <property type="protein sequence ID" value="PYU1_T007087"/>
    <property type="gene ID" value="PYU1_G007072"/>
</dbReference>
<dbReference type="GO" id="GO:0003677">
    <property type="term" value="F:DNA binding"/>
    <property type="evidence" value="ECO:0007669"/>
    <property type="project" value="InterPro"/>
</dbReference>
<evidence type="ECO:0000259" key="7">
    <source>
        <dbReference type="SMART" id="SM00734"/>
    </source>
</evidence>
<proteinExistence type="predicted"/>
<keyword evidence="3" id="KW-0863">Zinc-finger</keyword>
<evidence type="ECO:0000256" key="2">
    <source>
        <dbReference type="ARBA" id="ARBA00022763"/>
    </source>
</evidence>
<dbReference type="Proteomes" id="UP000019132">
    <property type="component" value="Unassembled WGS sequence"/>
</dbReference>
<keyword evidence="1" id="KW-0479">Metal-binding</keyword>
<reference evidence="9" key="2">
    <citation type="submission" date="2010-04" db="EMBL/GenBank/DDBJ databases">
        <authorList>
            <person name="Buell R."/>
            <person name="Hamilton J."/>
            <person name="Hostetler J."/>
        </authorList>
    </citation>
    <scope>NUCLEOTIDE SEQUENCE [LARGE SCALE GENOMIC DNA]</scope>
    <source>
        <strain evidence="9">DAOM:BR144</strain>
    </source>
</reference>
<evidence type="ECO:0000256" key="1">
    <source>
        <dbReference type="ARBA" id="ARBA00022723"/>
    </source>
</evidence>
<evidence type="ECO:0000313" key="9">
    <source>
        <dbReference type="Proteomes" id="UP000019132"/>
    </source>
</evidence>
<keyword evidence="2" id="KW-0227">DNA damage</keyword>
<evidence type="ECO:0000256" key="5">
    <source>
        <dbReference type="ARBA" id="ARBA00023204"/>
    </source>
</evidence>
<dbReference type="SMART" id="SM00734">
    <property type="entry name" value="ZnF_Rad18"/>
    <property type="match status" value="2"/>
</dbReference>
<evidence type="ECO:0000256" key="6">
    <source>
        <dbReference type="SAM" id="MobiDB-lite"/>
    </source>
</evidence>
<dbReference type="VEuPathDB" id="FungiDB:PYU1_G007072"/>
<protein>
    <recommendedName>
        <fullName evidence="7">UBZ4-type domain-containing protein</fullName>
    </recommendedName>
</protein>
<keyword evidence="4" id="KW-0862">Zinc</keyword>
<evidence type="ECO:0000256" key="4">
    <source>
        <dbReference type="ARBA" id="ARBA00022833"/>
    </source>
</evidence>